<sequence length="259" mass="29049">MKLDEVQKAAQEQFARQSHRYGQGHILEQVEDVRSALESVNLPVKAKVLDVATGGGHTGLLLASLGHEVMLADIAQPMLDRAARTALERGFSVSTKQHAAEQLPYPEEEFDLVTCRVAAHHFSSPENFIRETARVLKPKGYLLLIDGSVQDNAQEAEQWLHQVEKLRDPSHHRFLTPSAWSKLCEANGLIVKKITMTPFKQPDLNWYFETAATAPANRAKVLELIANAPESARTLFGLAEEDGRIVWWWQRLSLVAQKN</sequence>
<accession>B9XNM3</accession>
<protein>
    <submittedName>
        <fullName evidence="5">Methyltransferase type 11</fullName>
    </submittedName>
</protein>
<dbReference type="InterPro" id="IPR029063">
    <property type="entry name" value="SAM-dependent_MTases_sf"/>
</dbReference>
<feature type="domain" description="Methyltransferase type 11" evidence="4">
    <location>
        <begin position="49"/>
        <end position="143"/>
    </location>
</feature>
<dbReference type="AlphaFoldDB" id="B9XNM3"/>
<dbReference type="SUPFAM" id="SSF53335">
    <property type="entry name" value="S-adenosyl-L-methionine-dependent methyltransferases"/>
    <property type="match status" value="1"/>
</dbReference>
<dbReference type="PANTHER" id="PTHR43591:SF24">
    <property type="entry name" value="2-METHOXY-6-POLYPRENYL-1,4-BENZOQUINOL METHYLASE, MITOCHONDRIAL"/>
    <property type="match status" value="1"/>
</dbReference>
<dbReference type="OrthoDB" id="43862at2"/>
<dbReference type="Proteomes" id="UP000003688">
    <property type="component" value="Unassembled WGS sequence"/>
</dbReference>
<dbReference type="STRING" id="320771.Cflav_PD1753"/>
<dbReference type="GO" id="GO:0008757">
    <property type="term" value="F:S-adenosylmethionine-dependent methyltransferase activity"/>
    <property type="evidence" value="ECO:0007669"/>
    <property type="project" value="InterPro"/>
</dbReference>
<reference evidence="5 6" key="1">
    <citation type="journal article" date="2011" name="J. Bacteriol.">
        <title>Genome sequence of 'Pedosphaera parvula' Ellin514, an aerobic Verrucomicrobial isolate from pasture soil.</title>
        <authorList>
            <person name="Kant R."/>
            <person name="van Passel M.W."/>
            <person name="Sangwan P."/>
            <person name="Palva A."/>
            <person name="Lucas S."/>
            <person name="Copeland A."/>
            <person name="Lapidus A."/>
            <person name="Glavina Del Rio T."/>
            <person name="Dalin E."/>
            <person name="Tice H."/>
            <person name="Bruce D."/>
            <person name="Goodwin L."/>
            <person name="Pitluck S."/>
            <person name="Chertkov O."/>
            <person name="Larimer F.W."/>
            <person name="Land M.L."/>
            <person name="Hauser L."/>
            <person name="Brettin T.S."/>
            <person name="Detter J.C."/>
            <person name="Han S."/>
            <person name="de Vos W.M."/>
            <person name="Janssen P.H."/>
            <person name="Smidt H."/>
        </authorList>
    </citation>
    <scope>NUCLEOTIDE SEQUENCE [LARGE SCALE GENOMIC DNA]</scope>
    <source>
        <strain evidence="5 6">Ellin514</strain>
    </source>
</reference>
<dbReference type="InterPro" id="IPR023576">
    <property type="entry name" value="UbiE/COQ5_MeTrFase_CS"/>
</dbReference>
<keyword evidence="3" id="KW-0949">S-adenosyl-L-methionine</keyword>
<keyword evidence="2 5" id="KW-0808">Transferase</keyword>
<dbReference type="GO" id="GO:0032259">
    <property type="term" value="P:methylation"/>
    <property type="evidence" value="ECO:0007669"/>
    <property type="project" value="UniProtKB-KW"/>
</dbReference>
<evidence type="ECO:0000256" key="1">
    <source>
        <dbReference type="ARBA" id="ARBA00022603"/>
    </source>
</evidence>
<dbReference type="InterPro" id="IPR013216">
    <property type="entry name" value="Methyltransf_11"/>
</dbReference>
<dbReference type="Gene3D" id="3.40.50.150">
    <property type="entry name" value="Vaccinia Virus protein VP39"/>
    <property type="match status" value="1"/>
</dbReference>
<dbReference type="Pfam" id="PF08241">
    <property type="entry name" value="Methyltransf_11"/>
    <property type="match status" value="1"/>
</dbReference>
<dbReference type="CDD" id="cd02440">
    <property type="entry name" value="AdoMet_MTases"/>
    <property type="match status" value="1"/>
</dbReference>
<dbReference type="EMBL" id="ABOX02000041">
    <property type="protein sequence ID" value="EEF58563.1"/>
    <property type="molecule type" value="Genomic_DNA"/>
</dbReference>
<keyword evidence="1 5" id="KW-0489">Methyltransferase</keyword>
<dbReference type="PANTHER" id="PTHR43591">
    <property type="entry name" value="METHYLTRANSFERASE"/>
    <property type="match status" value="1"/>
</dbReference>
<organism evidence="5 6">
    <name type="scientific">Pedosphaera parvula (strain Ellin514)</name>
    <dbReference type="NCBI Taxonomy" id="320771"/>
    <lineage>
        <taxon>Bacteria</taxon>
        <taxon>Pseudomonadati</taxon>
        <taxon>Verrucomicrobiota</taxon>
        <taxon>Pedosphaerae</taxon>
        <taxon>Pedosphaerales</taxon>
        <taxon>Pedosphaeraceae</taxon>
        <taxon>Pedosphaera</taxon>
    </lineage>
</organism>
<evidence type="ECO:0000256" key="3">
    <source>
        <dbReference type="ARBA" id="ARBA00022691"/>
    </source>
</evidence>
<evidence type="ECO:0000313" key="5">
    <source>
        <dbReference type="EMBL" id="EEF58563.1"/>
    </source>
</evidence>
<gene>
    <name evidence="5" type="ORF">Cflav_PD1753</name>
</gene>
<dbReference type="PROSITE" id="PS01184">
    <property type="entry name" value="UBIE_2"/>
    <property type="match status" value="1"/>
</dbReference>
<evidence type="ECO:0000259" key="4">
    <source>
        <dbReference type="Pfam" id="PF08241"/>
    </source>
</evidence>
<proteinExistence type="predicted"/>
<evidence type="ECO:0000256" key="2">
    <source>
        <dbReference type="ARBA" id="ARBA00022679"/>
    </source>
</evidence>
<dbReference type="RefSeq" id="WP_007417410.1">
    <property type="nucleotide sequence ID" value="NZ_ABOX02000041.1"/>
</dbReference>
<keyword evidence="6" id="KW-1185">Reference proteome</keyword>
<comment type="caution">
    <text evidence="5">The sequence shown here is derived from an EMBL/GenBank/DDBJ whole genome shotgun (WGS) entry which is preliminary data.</text>
</comment>
<evidence type="ECO:0000313" key="6">
    <source>
        <dbReference type="Proteomes" id="UP000003688"/>
    </source>
</evidence>
<name>B9XNM3_PEDPL</name>